<dbReference type="InterPro" id="IPR004652">
    <property type="entry name" value="DusB-like"/>
</dbReference>
<evidence type="ECO:0000256" key="13">
    <source>
        <dbReference type="PIRSR" id="PIRSR006621-1"/>
    </source>
</evidence>
<feature type="active site" description="Proton donor" evidence="13">
    <location>
        <position position="84"/>
    </location>
</feature>
<comment type="catalytic activity">
    <reaction evidence="11">
        <text>a 5,6-dihydrouridine in tRNA + NAD(+) = a uridine in tRNA + NADH + H(+)</text>
        <dbReference type="Rhea" id="RHEA:54452"/>
        <dbReference type="Rhea" id="RHEA-COMP:13339"/>
        <dbReference type="Rhea" id="RHEA-COMP:13887"/>
        <dbReference type="ChEBI" id="CHEBI:15378"/>
        <dbReference type="ChEBI" id="CHEBI:57540"/>
        <dbReference type="ChEBI" id="CHEBI:57945"/>
        <dbReference type="ChEBI" id="CHEBI:65315"/>
        <dbReference type="ChEBI" id="CHEBI:74443"/>
    </reaction>
</comment>
<dbReference type="GO" id="GO:0017150">
    <property type="term" value="F:tRNA dihydrouridine synthase activity"/>
    <property type="evidence" value="ECO:0007669"/>
    <property type="project" value="InterPro"/>
</dbReference>
<name>A0A328UB79_9FIRM</name>
<feature type="binding site" evidence="14">
    <location>
        <position position="54"/>
    </location>
    <ligand>
        <name>FMN</name>
        <dbReference type="ChEBI" id="CHEBI:58210"/>
    </ligand>
</feature>
<dbReference type="SUPFAM" id="SSF51395">
    <property type="entry name" value="FMN-linked oxidoreductases"/>
    <property type="match status" value="1"/>
</dbReference>
<dbReference type="Pfam" id="PF01207">
    <property type="entry name" value="Dus"/>
    <property type="match status" value="1"/>
</dbReference>
<dbReference type="AlphaFoldDB" id="A0A328UB79"/>
<dbReference type="Gene3D" id="1.10.1200.80">
    <property type="entry name" value="Putative flavin oxidoreducatase, domain 2"/>
    <property type="match status" value="1"/>
</dbReference>
<dbReference type="InterPro" id="IPR035587">
    <property type="entry name" value="DUS-like_FMN-bd"/>
</dbReference>
<feature type="binding site" evidence="14">
    <location>
        <position position="153"/>
    </location>
    <ligand>
        <name>FMN</name>
        <dbReference type="ChEBI" id="CHEBI:58210"/>
    </ligand>
</feature>
<dbReference type="PIRSF" id="PIRSF006621">
    <property type="entry name" value="Dus"/>
    <property type="match status" value="1"/>
</dbReference>
<dbReference type="PROSITE" id="PS01136">
    <property type="entry name" value="UPF0034"/>
    <property type="match status" value="1"/>
</dbReference>
<keyword evidence="3" id="KW-0820">tRNA-binding</keyword>
<keyword evidence="5 12" id="KW-0288">FMN</keyword>
<dbReference type="GO" id="GO:0000049">
    <property type="term" value="F:tRNA binding"/>
    <property type="evidence" value="ECO:0007669"/>
    <property type="project" value="UniProtKB-KW"/>
</dbReference>
<evidence type="ECO:0000256" key="14">
    <source>
        <dbReference type="PIRSR" id="PIRSR006621-2"/>
    </source>
</evidence>
<feature type="domain" description="DUS-like FMN-binding" evidence="15">
    <location>
        <begin position="1"/>
        <end position="297"/>
    </location>
</feature>
<dbReference type="PANTHER" id="PTHR45846:SF1">
    <property type="entry name" value="TRNA-DIHYDROURIDINE(47) SYNTHASE [NAD(P)(+)]-LIKE"/>
    <property type="match status" value="1"/>
</dbReference>
<comment type="function">
    <text evidence="2 12">Catalyzes the synthesis of 5,6-dihydrouridine (D), a modified base found in the D-loop of most tRNAs, via the reduction of the C5-C6 double bond in target uridines.</text>
</comment>
<dbReference type="Gene3D" id="3.20.20.70">
    <property type="entry name" value="Aldolase class I"/>
    <property type="match status" value="1"/>
</dbReference>
<evidence type="ECO:0000256" key="4">
    <source>
        <dbReference type="ARBA" id="ARBA00022630"/>
    </source>
</evidence>
<evidence type="ECO:0000256" key="9">
    <source>
        <dbReference type="ARBA" id="ARBA00023002"/>
    </source>
</evidence>
<keyword evidence="9 12" id="KW-0560">Oxidoreductase</keyword>
<dbReference type="EC" id="1.3.1.-" evidence="12"/>
<dbReference type="InterPro" id="IPR018517">
    <property type="entry name" value="tRNA_hU_synthase_CS"/>
</dbReference>
<keyword evidence="14" id="KW-0547">Nucleotide-binding</keyword>
<dbReference type="GO" id="GO:0050660">
    <property type="term" value="F:flavin adenine dinucleotide binding"/>
    <property type="evidence" value="ECO:0007669"/>
    <property type="project" value="InterPro"/>
</dbReference>
<evidence type="ECO:0000256" key="11">
    <source>
        <dbReference type="ARBA" id="ARBA00048802"/>
    </source>
</evidence>
<organism evidence="16 17">
    <name type="scientific">Hydrogeniiclostridium mannosilyticum</name>
    <dbReference type="NCBI Taxonomy" id="2764322"/>
    <lineage>
        <taxon>Bacteria</taxon>
        <taxon>Bacillati</taxon>
        <taxon>Bacillota</taxon>
        <taxon>Clostridia</taxon>
        <taxon>Eubacteriales</taxon>
        <taxon>Acutalibacteraceae</taxon>
        <taxon>Hydrogeniiclostridium</taxon>
    </lineage>
</organism>
<dbReference type="InterPro" id="IPR001269">
    <property type="entry name" value="DUS_fam"/>
</dbReference>
<accession>A0A328UB79</accession>
<evidence type="ECO:0000256" key="2">
    <source>
        <dbReference type="ARBA" id="ARBA00002790"/>
    </source>
</evidence>
<keyword evidence="4 12" id="KW-0285">Flavoprotein</keyword>
<feature type="binding site" evidence="14">
    <location>
        <begin position="208"/>
        <end position="209"/>
    </location>
    <ligand>
        <name>FMN</name>
        <dbReference type="ChEBI" id="CHEBI:58210"/>
    </ligand>
</feature>
<dbReference type="InterPro" id="IPR024036">
    <property type="entry name" value="tRNA-dHydroUridine_Synthase_C"/>
</dbReference>
<feature type="binding site" evidence="14">
    <location>
        <position position="123"/>
    </location>
    <ligand>
        <name>FMN</name>
        <dbReference type="ChEBI" id="CHEBI:58210"/>
    </ligand>
</feature>
<evidence type="ECO:0000256" key="8">
    <source>
        <dbReference type="ARBA" id="ARBA00022884"/>
    </source>
</evidence>
<protein>
    <recommendedName>
        <fullName evidence="12">tRNA-dihydrouridine synthase</fullName>
        <ecNumber evidence="12">1.3.1.-</ecNumber>
    </recommendedName>
</protein>
<keyword evidence="6 12" id="KW-0819">tRNA processing</keyword>
<evidence type="ECO:0000256" key="10">
    <source>
        <dbReference type="ARBA" id="ARBA00048205"/>
    </source>
</evidence>
<sequence length="312" mass="33315">MAGVTDRAFRELCVRFGAAFVISEMVSSKGLQYNDKKTGQLMLLSEEEHPAAIQLFGCEPEAMAQAARKALAYGPELIDINMGCPAPKITGGGSGSALMKTPELCGEIVAAVKAAVPVPVTVKIRKGWDGASVNAVQVAKRCERAGADAITVHGRTRADQYAPPADWSIIRAVREAVGIPVIGNGDVADAESAARMLEETGCDAVMIGRGALGNPWVFQQVNAYLEHGRHIPPPGLSERLTVLVRHVERMCAYKGEYCAMNEARKHVGWYLKGLHGAAAFRRQAGTLSSMDQLMGLVREIAAANAENFTVEG</sequence>
<evidence type="ECO:0000256" key="5">
    <source>
        <dbReference type="ARBA" id="ARBA00022643"/>
    </source>
</evidence>
<dbReference type="PANTHER" id="PTHR45846">
    <property type="entry name" value="TRNA-DIHYDROURIDINE(47) SYNTHASE [NAD(P)(+)]-LIKE"/>
    <property type="match status" value="1"/>
</dbReference>
<evidence type="ECO:0000313" key="16">
    <source>
        <dbReference type="EMBL" id="RAQ28345.1"/>
    </source>
</evidence>
<dbReference type="CDD" id="cd02801">
    <property type="entry name" value="DUS_like_FMN"/>
    <property type="match status" value="1"/>
</dbReference>
<comment type="caution">
    <text evidence="16">The sequence shown here is derived from an EMBL/GenBank/DDBJ whole genome shotgun (WGS) entry which is preliminary data.</text>
</comment>
<comment type="similarity">
    <text evidence="12">Belongs to the dus family.</text>
</comment>
<proteinExistence type="inferred from homology"/>
<evidence type="ECO:0000256" key="12">
    <source>
        <dbReference type="PIRNR" id="PIRNR006621"/>
    </source>
</evidence>
<dbReference type="Proteomes" id="UP000249377">
    <property type="component" value="Unassembled WGS sequence"/>
</dbReference>
<evidence type="ECO:0000256" key="7">
    <source>
        <dbReference type="ARBA" id="ARBA00022857"/>
    </source>
</evidence>
<comment type="cofactor">
    <cofactor evidence="1 12 14">
        <name>FMN</name>
        <dbReference type="ChEBI" id="CHEBI:58210"/>
    </cofactor>
</comment>
<evidence type="ECO:0000259" key="15">
    <source>
        <dbReference type="Pfam" id="PF01207"/>
    </source>
</evidence>
<evidence type="ECO:0000256" key="1">
    <source>
        <dbReference type="ARBA" id="ARBA00001917"/>
    </source>
</evidence>
<dbReference type="InterPro" id="IPR013785">
    <property type="entry name" value="Aldolase_TIM"/>
</dbReference>
<dbReference type="EMBL" id="QLYR01000006">
    <property type="protein sequence ID" value="RAQ28345.1"/>
    <property type="molecule type" value="Genomic_DNA"/>
</dbReference>
<evidence type="ECO:0000313" key="17">
    <source>
        <dbReference type="Proteomes" id="UP000249377"/>
    </source>
</evidence>
<evidence type="ECO:0000256" key="6">
    <source>
        <dbReference type="ARBA" id="ARBA00022694"/>
    </source>
</evidence>
<gene>
    <name evidence="16" type="ORF">DPQ25_09490</name>
</gene>
<reference evidence="16 17" key="1">
    <citation type="submission" date="2018-06" db="EMBL/GenBank/DDBJ databases">
        <title>Noncontiguous genome sequence of Ruminococcaceae bacterium ASD2818.</title>
        <authorList>
            <person name="Chaplin A.V."/>
            <person name="Sokolova S.R."/>
            <person name="Kochetkova T.O."/>
            <person name="Goltsov A.Y."/>
            <person name="Trofimov D.Y."/>
            <person name="Efimov B.A."/>
        </authorList>
    </citation>
    <scope>NUCLEOTIDE SEQUENCE [LARGE SCALE GENOMIC DNA]</scope>
    <source>
        <strain evidence="16 17">ASD2818</strain>
    </source>
</reference>
<keyword evidence="17" id="KW-1185">Reference proteome</keyword>
<comment type="catalytic activity">
    <reaction evidence="10">
        <text>a 5,6-dihydrouridine in tRNA + NADP(+) = a uridine in tRNA + NADPH + H(+)</text>
        <dbReference type="Rhea" id="RHEA:23624"/>
        <dbReference type="Rhea" id="RHEA-COMP:13339"/>
        <dbReference type="Rhea" id="RHEA-COMP:13887"/>
        <dbReference type="ChEBI" id="CHEBI:15378"/>
        <dbReference type="ChEBI" id="CHEBI:57783"/>
        <dbReference type="ChEBI" id="CHEBI:58349"/>
        <dbReference type="ChEBI" id="CHEBI:65315"/>
        <dbReference type="ChEBI" id="CHEBI:74443"/>
    </reaction>
</comment>
<keyword evidence="7" id="KW-0521">NADP</keyword>
<keyword evidence="8" id="KW-0694">RNA-binding</keyword>
<evidence type="ECO:0000256" key="3">
    <source>
        <dbReference type="ARBA" id="ARBA00022555"/>
    </source>
</evidence>
<dbReference type="NCBIfam" id="TIGR00737">
    <property type="entry name" value="nifR3_yhdG"/>
    <property type="match status" value="1"/>
</dbReference>